<dbReference type="EC" id="3.4.17.2" evidence="13"/>
<dbReference type="GO" id="GO:0004181">
    <property type="term" value="F:metallocarboxypeptidase activity"/>
    <property type="evidence" value="ECO:0007669"/>
    <property type="project" value="UniProtKB-EC"/>
</dbReference>
<evidence type="ECO:0000256" key="10">
    <source>
        <dbReference type="ARBA" id="ARBA00023157"/>
    </source>
</evidence>
<comment type="catalytic activity">
    <reaction evidence="11">
        <text>Preferential release of a C-terminal lysine or arginine amino acid.</text>
        <dbReference type="EC" id="3.4.17.2"/>
    </reaction>
</comment>
<keyword evidence="3" id="KW-0121">Carboxypeptidase</keyword>
<dbReference type="PROSITE" id="PS52035">
    <property type="entry name" value="PEPTIDASE_M14"/>
    <property type="match status" value="1"/>
</dbReference>
<dbReference type="FunFam" id="3.30.70.340:FF:000002">
    <property type="entry name" value="Carboxypeptidase A"/>
    <property type="match status" value="1"/>
</dbReference>
<sequence>MGCVVLQTALWSGFWKRYLCTQAVPSVNPGKIMEILLFLGVVVASAVSGPAGRYQGDRVLRLIPETDQHLQFLRNVSHTRKVDIWQPHSIDLVTTDRSVDFRVGANWASDVQAELEKIGLQYEILTENLQILIENQFDRIRTRSFSYDYESYHNWDQIESWIATIANKNPNLISRLKIGQSYEGRDIYLLRVGKRTGSPKPAIFMDCGIHAREWISPAFCQWFVKEAVRTHGTDSLLDCLLNELDFLVIPVLNVDGYVYSWTEDRLWRKTRSRNFNSVCVGTDPNRNFNAQWCANGSSNNPCSDVYCGPLVESEKEVKAVADFIRNHSSIIKAYLTVHSYSQKCLFPYSYTYSLAYNHNELANLAQNAVLALQSLYGTPYTFGSGSSSLYLASGGSDDWAYDLGIKYSFTFELRDTGKYGFLLPESQIRSTCEETMLAINYIANYVLNHLY</sequence>
<dbReference type="STRING" id="137246.A0A401RHW6"/>
<evidence type="ECO:0000256" key="2">
    <source>
        <dbReference type="ARBA" id="ARBA00005988"/>
    </source>
</evidence>
<keyword evidence="9" id="KW-0482">Metalloprotease</keyword>
<accession>A0A401RHW6</accession>
<protein>
    <recommendedName>
        <fullName evidence="14">Carboxypeptidase B</fullName>
        <ecNumber evidence="13">3.4.17.2</ecNumber>
    </recommendedName>
</protein>
<evidence type="ECO:0000313" key="17">
    <source>
        <dbReference type="EMBL" id="GCC17749.1"/>
    </source>
</evidence>
<dbReference type="FunFam" id="3.40.630.10:FF:000001">
    <property type="entry name" value="Carboxypeptidase B"/>
    <property type="match status" value="1"/>
</dbReference>
<keyword evidence="8" id="KW-0862">Zinc</keyword>
<evidence type="ECO:0000256" key="8">
    <source>
        <dbReference type="ARBA" id="ARBA00022833"/>
    </source>
</evidence>
<evidence type="ECO:0000256" key="1">
    <source>
        <dbReference type="ARBA" id="ARBA00001947"/>
    </source>
</evidence>
<dbReference type="SUPFAM" id="SSF54897">
    <property type="entry name" value="Protease propeptides/inhibitors"/>
    <property type="match status" value="1"/>
</dbReference>
<dbReference type="InterPro" id="IPR000834">
    <property type="entry name" value="Peptidase_M14"/>
</dbReference>
<dbReference type="InterPro" id="IPR057246">
    <property type="entry name" value="CARBOXYPEPT_ZN_1"/>
</dbReference>
<evidence type="ECO:0000256" key="9">
    <source>
        <dbReference type="ARBA" id="ARBA00023049"/>
    </source>
</evidence>
<comment type="similarity">
    <text evidence="2 15">Belongs to the peptidase M14 family.</text>
</comment>
<keyword evidence="10" id="KW-1015">Disulfide bond</keyword>
<keyword evidence="18" id="KW-1185">Reference proteome</keyword>
<dbReference type="OMA" id="DINWSGE"/>
<evidence type="ECO:0000259" key="16">
    <source>
        <dbReference type="PROSITE" id="PS52035"/>
    </source>
</evidence>
<keyword evidence="7" id="KW-0378">Hydrolase</keyword>
<evidence type="ECO:0000256" key="12">
    <source>
        <dbReference type="ARBA" id="ARBA00037795"/>
    </source>
</evidence>
<dbReference type="Pfam" id="PF02244">
    <property type="entry name" value="Propep_M14"/>
    <property type="match status" value="1"/>
</dbReference>
<dbReference type="GO" id="GO:0006508">
    <property type="term" value="P:proteolysis"/>
    <property type="evidence" value="ECO:0007669"/>
    <property type="project" value="UniProtKB-KW"/>
</dbReference>
<dbReference type="PANTHER" id="PTHR11705:SF20">
    <property type="entry name" value="CARBOXYPEPTIDASE B"/>
    <property type="match status" value="1"/>
</dbReference>
<evidence type="ECO:0000256" key="3">
    <source>
        <dbReference type="ARBA" id="ARBA00022645"/>
    </source>
</evidence>
<reference evidence="17 18" key="1">
    <citation type="journal article" date="2018" name="Nat. Ecol. Evol.">
        <title>Shark genomes provide insights into elasmobranch evolution and the origin of vertebrates.</title>
        <authorList>
            <person name="Hara Y"/>
            <person name="Yamaguchi K"/>
            <person name="Onimaru K"/>
            <person name="Kadota M"/>
            <person name="Koyanagi M"/>
            <person name="Keeley SD"/>
            <person name="Tatsumi K"/>
            <person name="Tanaka K"/>
            <person name="Motone F"/>
            <person name="Kageyama Y"/>
            <person name="Nozu R"/>
            <person name="Adachi N"/>
            <person name="Nishimura O"/>
            <person name="Nakagawa R"/>
            <person name="Tanegashima C"/>
            <person name="Kiyatake I"/>
            <person name="Matsumoto R"/>
            <person name="Murakumo K"/>
            <person name="Nishida K"/>
            <person name="Terakita A"/>
            <person name="Kuratani S"/>
            <person name="Sato K"/>
            <person name="Hyodo S Kuraku.S."/>
        </authorList>
    </citation>
    <scope>NUCLEOTIDE SEQUENCE [LARGE SCALE GENOMIC DNA]</scope>
</reference>
<evidence type="ECO:0000256" key="6">
    <source>
        <dbReference type="ARBA" id="ARBA00022729"/>
    </source>
</evidence>
<dbReference type="PRINTS" id="PR00765">
    <property type="entry name" value="CRBOXYPTASEA"/>
</dbReference>
<comment type="caution">
    <text evidence="17">The sequence shown here is derived from an EMBL/GenBank/DDBJ whole genome shotgun (WGS) entry which is preliminary data.</text>
</comment>
<gene>
    <name evidence="17" type="ORF">chiPu_0017671</name>
</gene>
<feature type="active site" description="Proton donor/acceptor" evidence="15">
    <location>
        <position position="412"/>
    </location>
</feature>
<dbReference type="PROSITE" id="PS00132">
    <property type="entry name" value="CARBOXYPEPT_ZN_1"/>
    <property type="match status" value="1"/>
</dbReference>
<dbReference type="Gene3D" id="3.40.630.10">
    <property type="entry name" value="Zn peptidases"/>
    <property type="match status" value="1"/>
</dbReference>
<dbReference type="InterPro" id="IPR003146">
    <property type="entry name" value="M14A_act_pep"/>
</dbReference>
<dbReference type="Gene3D" id="3.30.70.340">
    <property type="entry name" value="Metallocarboxypeptidase-like"/>
    <property type="match status" value="1"/>
</dbReference>
<dbReference type="SUPFAM" id="SSF53187">
    <property type="entry name" value="Zn-dependent exopeptidases"/>
    <property type="match status" value="1"/>
</dbReference>
<dbReference type="InterPro" id="IPR036990">
    <property type="entry name" value="M14A-like_propep"/>
</dbReference>
<evidence type="ECO:0000256" key="4">
    <source>
        <dbReference type="ARBA" id="ARBA00022670"/>
    </source>
</evidence>
<dbReference type="EMBL" id="BEZZ01001344">
    <property type="protein sequence ID" value="GCC17749.1"/>
    <property type="molecule type" value="Genomic_DNA"/>
</dbReference>
<comment type="subcellular location">
    <subcellularLocation>
        <location evidence="12">Zymogen granule lumen</location>
    </subcellularLocation>
</comment>
<evidence type="ECO:0000256" key="7">
    <source>
        <dbReference type="ARBA" id="ARBA00022801"/>
    </source>
</evidence>
<evidence type="ECO:0000313" key="18">
    <source>
        <dbReference type="Proteomes" id="UP000287033"/>
    </source>
</evidence>
<comment type="cofactor">
    <cofactor evidence="1">
        <name>Zn(2+)</name>
        <dbReference type="ChEBI" id="CHEBI:29105"/>
    </cofactor>
</comment>
<evidence type="ECO:0000256" key="15">
    <source>
        <dbReference type="PROSITE-ProRule" id="PRU01379"/>
    </source>
</evidence>
<evidence type="ECO:0000256" key="13">
    <source>
        <dbReference type="ARBA" id="ARBA00039143"/>
    </source>
</evidence>
<dbReference type="Proteomes" id="UP000287033">
    <property type="component" value="Unassembled WGS sequence"/>
</dbReference>
<keyword evidence="5" id="KW-0479">Metal-binding</keyword>
<evidence type="ECO:0000256" key="5">
    <source>
        <dbReference type="ARBA" id="ARBA00022723"/>
    </source>
</evidence>
<dbReference type="Pfam" id="PF00246">
    <property type="entry name" value="Peptidase_M14"/>
    <property type="match status" value="1"/>
</dbReference>
<dbReference type="AlphaFoldDB" id="A0A401RHW6"/>
<dbReference type="OrthoDB" id="3626597at2759"/>
<organism evidence="17 18">
    <name type="scientific">Chiloscyllium punctatum</name>
    <name type="common">Brownbanded bambooshark</name>
    <name type="synonym">Hemiscyllium punctatum</name>
    <dbReference type="NCBI Taxonomy" id="137246"/>
    <lineage>
        <taxon>Eukaryota</taxon>
        <taxon>Metazoa</taxon>
        <taxon>Chordata</taxon>
        <taxon>Craniata</taxon>
        <taxon>Vertebrata</taxon>
        <taxon>Chondrichthyes</taxon>
        <taxon>Elasmobranchii</taxon>
        <taxon>Galeomorphii</taxon>
        <taxon>Galeoidea</taxon>
        <taxon>Orectolobiformes</taxon>
        <taxon>Hemiscylliidae</taxon>
        <taxon>Chiloscyllium</taxon>
    </lineage>
</organism>
<keyword evidence="4" id="KW-0645">Protease</keyword>
<name>A0A401RHW6_CHIPU</name>
<evidence type="ECO:0000256" key="11">
    <source>
        <dbReference type="ARBA" id="ARBA00036114"/>
    </source>
</evidence>
<dbReference type="GO" id="GO:0008270">
    <property type="term" value="F:zinc ion binding"/>
    <property type="evidence" value="ECO:0007669"/>
    <property type="project" value="InterPro"/>
</dbReference>
<evidence type="ECO:0000256" key="14">
    <source>
        <dbReference type="ARBA" id="ARBA00039334"/>
    </source>
</evidence>
<dbReference type="GO" id="GO:0005615">
    <property type="term" value="C:extracellular space"/>
    <property type="evidence" value="ECO:0007669"/>
    <property type="project" value="TreeGrafter"/>
</dbReference>
<feature type="domain" description="Peptidase M14" evidence="16">
    <location>
        <begin position="151"/>
        <end position="446"/>
    </location>
</feature>
<keyword evidence="6" id="KW-0732">Signal</keyword>
<dbReference type="SMART" id="SM00631">
    <property type="entry name" value="Zn_pept"/>
    <property type="match status" value="1"/>
</dbReference>
<proteinExistence type="inferred from homology"/>
<dbReference type="PANTHER" id="PTHR11705">
    <property type="entry name" value="PROTEASE FAMILY M14 CARBOXYPEPTIDASE A,B"/>
    <property type="match status" value="1"/>
</dbReference>